<dbReference type="AlphaFoldDB" id="A0A2K3US39"/>
<dbReference type="Proteomes" id="UP000236379">
    <property type="component" value="Unassembled WGS sequence"/>
</dbReference>
<feature type="transmembrane region" description="Helical" evidence="1">
    <location>
        <begin position="42"/>
        <end position="59"/>
    </location>
</feature>
<keyword evidence="3" id="KW-1185">Reference proteome</keyword>
<sequence>MTSGRCGFISYFDFSDVLVIGGTFYLSTMLAAKLFVSPPPKLLLTLGMVALAWTLNFTVKKRLLPSPGIVEHAVNWWFGGIDAYEPDVDHHPVPLLVTRELQVGTAVTTAARALKPGRPVRRKRGVHPSAHAREQ</sequence>
<feature type="transmembrane region" description="Helical" evidence="1">
    <location>
        <begin position="12"/>
        <end position="36"/>
    </location>
</feature>
<name>A0A2K3US39_9DEIO</name>
<reference evidence="2 3" key="1">
    <citation type="submission" date="2018-01" db="EMBL/GenBank/DDBJ databases">
        <title>Deinococcus koreensis sp. nov., a radiation-resistant bacterium isolated from river water.</title>
        <authorList>
            <person name="Choi A."/>
        </authorList>
    </citation>
    <scope>NUCLEOTIDE SEQUENCE [LARGE SCALE GENOMIC DNA]</scope>
    <source>
        <strain evidence="2 3">SJW1-2</strain>
    </source>
</reference>
<organism evidence="2 3">
    <name type="scientific">Deinococcus koreensis</name>
    <dbReference type="NCBI Taxonomy" id="2054903"/>
    <lineage>
        <taxon>Bacteria</taxon>
        <taxon>Thermotogati</taxon>
        <taxon>Deinococcota</taxon>
        <taxon>Deinococci</taxon>
        <taxon>Deinococcales</taxon>
        <taxon>Deinococcaceae</taxon>
        <taxon>Deinococcus</taxon>
    </lineage>
</organism>
<comment type="caution">
    <text evidence="2">The sequence shown here is derived from an EMBL/GenBank/DDBJ whole genome shotgun (WGS) entry which is preliminary data.</text>
</comment>
<keyword evidence="1" id="KW-0812">Transmembrane</keyword>
<evidence type="ECO:0000313" key="3">
    <source>
        <dbReference type="Proteomes" id="UP000236379"/>
    </source>
</evidence>
<keyword evidence="1" id="KW-0472">Membrane</keyword>
<gene>
    <name evidence="2" type="ORF">CVO96_19570</name>
</gene>
<accession>A0A2K3US39</accession>
<proteinExistence type="predicted"/>
<keyword evidence="1" id="KW-1133">Transmembrane helix</keyword>
<evidence type="ECO:0000256" key="1">
    <source>
        <dbReference type="SAM" id="Phobius"/>
    </source>
</evidence>
<protein>
    <submittedName>
        <fullName evidence="2">Uncharacterized protein</fullName>
    </submittedName>
</protein>
<dbReference type="EMBL" id="PPPD01000004">
    <property type="protein sequence ID" value="PNY79327.1"/>
    <property type="molecule type" value="Genomic_DNA"/>
</dbReference>
<evidence type="ECO:0000313" key="2">
    <source>
        <dbReference type="EMBL" id="PNY79327.1"/>
    </source>
</evidence>